<reference evidence="1" key="1">
    <citation type="submission" date="2021-02" db="EMBL/GenBank/DDBJ databases">
        <authorList>
            <consortium name="DOE Joint Genome Institute"/>
            <person name="Ahrendt S."/>
            <person name="Looney B.P."/>
            <person name="Miyauchi S."/>
            <person name="Morin E."/>
            <person name="Drula E."/>
            <person name="Courty P.E."/>
            <person name="Chicoki N."/>
            <person name="Fauchery L."/>
            <person name="Kohler A."/>
            <person name="Kuo A."/>
            <person name="Labutti K."/>
            <person name="Pangilinan J."/>
            <person name="Lipzen A."/>
            <person name="Riley R."/>
            <person name="Andreopoulos W."/>
            <person name="He G."/>
            <person name="Johnson J."/>
            <person name="Barry K.W."/>
            <person name="Grigoriev I.V."/>
            <person name="Nagy L."/>
            <person name="Hibbett D."/>
            <person name="Henrissat B."/>
            <person name="Matheny P.B."/>
            <person name="Labbe J."/>
            <person name="Martin F."/>
        </authorList>
    </citation>
    <scope>NUCLEOTIDE SEQUENCE</scope>
    <source>
        <strain evidence="1">EC-137</strain>
    </source>
</reference>
<protein>
    <submittedName>
        <fullName evidence="1">Uncharacterized protein</fullName>
    </submittedName>
</protein>
<gene>
    <name evidence="1" type="ORF">K488DRAFT_50908</name>
</gene>
<dbReference type="Proteomes" id="UP000814128">
    <property type="component" value="Unassembled WGS sequence"/>
</dbReference>
<dbReference type="EMBL" id="MU273561">
    <property type="protein sequence ID" value="KAI0031970.1"/>
    <property type="molecule type" value="Genomic_DNA"/>
</dbReference>
<proteinExistence type="predicted"/>
<organism evidence="1 2">
    <name type="scientific">Vararia minispora EC-137</name>
    <dbReference type="NCBI Taxonomy" id="1314806"/>
    <lineage>
        <taxon>Eukaryota</taxon>
        <taxon>Fungi</taxon>
        <taxon>Dikarya</taxon>
        <taxon>Basidiomycota</taxon>
        <taxon>Agaricomycotina</taxon>
        <taxon>Agaricomycetes</taxon>
        <taxon>Russulales</taxon>
        <taxon>Lachnocladiaceae</taxon>
        <taxon>Vararia</taxon>
    </lineage>
</organism>
<evidence type="ECO:0000313" key="2">
    <source>
        <dbReference type="Proteomes" id="UP000814128"/>
    </source>
</evidence>
<sequence length="922" mass="99998">MTARRQPSTTSLSQYVKTGDSDPSARTFDFCNNFWGLGDGGVDVLFARMRGAQRTMEELRNFWKERALIEEEYAKRLAKLAKSTAGRDEIGEFRNSIDILRLETEKQSSFHLQLSQQIRNDIEGPTTAFVQRQLNHRKTVQAAVEKQFKNKQAQEAHVNKAREKYEQDCIRINSFTAQSSLMQGKELERITLKLEKAQQTVQGNERDFANFTRALQDTVAGWEQEWKSFCDTCQDLEDERMEFTKDYIWAYANAVSTVCVSDDESCEHIRVALEQFEPEKDQENFIASYGTGNQMPDPPQFVNYSQESSLPSVSARPTTRPAQFARTSVRVNRLPSAAPPPQDEEPPVNMVGVGAGNRNSVADSSPSRAQSRASARPLDPVAAPSHVNGIPAGSSQPPASLAGRPPSGSMVDPATMLVVGPNAYPVDPSKNPQQQQPQHAHSSSRGQNNVGGESDPMYRTMTELRSAATVGRSATRKSTLDTGVGASAPSPPKNLTAPSNPASRNRDYRNSAELVVGSYPVVQGSSRPTSPAATAGQPTAALMKPPALPPAGVANAVLETYHQSFPNEVEQRRSRPSSRRNSFNMQSQIQAAGQGMLERPVSREGHVGIGANGRSPSPALQQPSHGSAMSPARSTSPAGVGVPRPGVGIMLDPNGNVAVDSMADAYQQRMPSGFQQQTVPPPPPVQQAQQQYGLQQPQQQVARRPSIGAGYGPQQGYSQSPSRSYGFQPPQQQAPAQQYVPPPPQQQYGAASPHPYAAAQPAVYAPPPQQAYAQNGVARTNTMGRAGGAQAGAQGYYGGAQPGHQAYGSQPTQAQVGYGGYGATGRSPSPQPLALQQPAVHQPAQTVPPTRQYTEDGRGVLFYVKALYDYNATIPEEFDFQQGDIIAVTATPEDGWWSGELLDEARRVPGRHIFPSNFVHLF</sequence>
<keyword evidence="2" id="KW-1185">Reference proteome</keyword>
<name>A0ACB8QJY6_9AGAM</name>
<evidence type="ECO:0000313" key="1">
    <source>
        <dbReference type="EMBL" id="KAI0031970.1"/>
    </source>
</evidence>
<comment type="caution">
    <text evidence="1">The sequence shown here is derived from an EMBL/GenBank/DDBJ whole genome shotgun (WGS) entry which is preliminary data.</text>
</comment>
<reference evidence="1" key="2">
    <citation type="journal article" date="2022" name="New Phytol.">
        <title>Evolutionary transition to the ectomycorrhizal habit in the genomes of a hyperdiverse lineage of mushroom-forming fungi.</title>
        <authorList>
            <person name="Looney B."/>
            <person name="Miyauchi S."/>
            <person name="Morin E."/>
            <person name="Drula E."/>
            <person name="Courty P.E."/>
            <person name="Kohler A."/>
            <person name="Kuo A."/>
            <person name="LaButti K."/>
            <person name="Pangilinan J."/>
            <person name="Lipzen A."/>
            <person name="Riley R."/>
            <person name="Andreopoulos W."/>
            <person name="He G."/>
            <person name="Johnson J."/>
            <person name="Nolan M."/>
            <person name="Tritt A."/>
            <person name="Barry K.W."/>
            <person name="Grigoriev I.V."/>
            <person name="Nagy L.G."/>
            <person name="Hibbett D."/>
            <person name="Henrissat B."/>
            <person name="Matheny P.B."/>
            <person name="Labbe J."/>
            <person name="Martin F.M."/>
        </authorList>
    </citation>
    <scope>NUCLEOTIDE SEQUENCE</scope>
    <source>
        <strain evidence="1">EC-137</strain>
    </source>
</reference>
<accession>A0ACB8QJY6</accession>